<feature type="non-terminal residue" evidence="2">
    <location>
        <position position="1"/>
    </location>
</feature>
<evidence type="ECO:0000256" key="1">
    <source>
        <dbReference type="SAM" id="Coils"/>
    </source>
</evidence>
<feature type="non-terminal residue" evidence="2">
    <location>
        <position position="139"/>
    </location>
</feature>
<feature type="coiled-coil region" evidence="1">
    <location>
        <begin position="61"/>
        <end position="88"/>
    </location>
</feature>
<keyword evidence="1" id="KW-0175">Coiled coil</keyword>
<comment type="caution">
    <text evidence="2">The sequence shown here is derived from an EMBL/GenBank/DDBJ whole genome shotgun (WGS) entry which is preliminary data.</text>
</comment>
<name>A0A9N7MTZ3_STRHE</name>
<dbReference type="AlphaFoldDB" id="A0A9N7MTZ3"/>
<organism evidence="2 3">
    <name type="scientific">Striga hermonthica</name>
    <name type="common">Purple witchweed</name>
    <name type="synonym">Buchnera hermonthica</name>
    <dbReference type="NCBI Taxonomy" id="68872"/>
    <lineage>
        <taxon>Eukaryota</taxon>
        <taxon>Viridiplantae</taxon>
        <taxon>Streptophyta</taxon>
        <taxon>Embryophyta</taxon>
        <taxon>Tracheophyta</taxon>
        <taxon>Spermatophyta</taxon>
        <taxon>Magnoliopsida</taxon>
        <taxon>eudicotyledons</taxon>
        <taxon>Gunneridae</taxon>
        <taxon>Pentapetalae</taxon>
        <taxon>asterids</taxon>
        <taxon>lamiids</taxon>
        <taxon>Lamiales</taxon>
        <taxon>Orobanchaceae</taxon>
        <taxon>Buchnereae</taxon>
        <taxon>Striga</taxon>
    </lineage>
</organism>
<sequence length="139" mass="15971">IAARCAPLNQSPPYHDSWDYVQTWTYPYEQQWDSWPIEQSHEFLEDSSEYNAKLDQVLALLASQAAQRSNIESRIKNLVERVQVLEDRVINVSPEPTAQGESTHKNDPREAALTYDEKLDLCLARLSSHTTRDVENKLG</sequence>
<dbReference type="Proteomes" id="UP001153555">
    <property type="component" value="Unassembled WGS sequence"/>
</dbReference>
<keyword evidence="3" id="KW-1185">Reference proteome</keyword>
<dbReference type="EMBL" id="CACSLK010012233">
    <property type="protein sequence ID" value="CAA0815047.1"/>
    <property type="molecule type" value="Genomic_DNA"/>
</dbReference>
<proteinExistence type="predicted"/>
<evidence type="ECO:0000313" key="2">
    <source>
        <dbReference type="EMBL" id="CAA0815047.1"/>
    </source>
</evidence>
<gene>
    <name evidence="2" type="ORF">SHERM_15199</name>
</gene>
<accession>A0A9N7MTZ3</accession>
<protein>
    <submittedName>
        <fullName evidence="2">Uncharacterized protein</fullName>
    </submittedName>
</protein>
<reference evidence="2" key="1">
    <citation type="submission" date="2019-12" db="EMBL/GenBank/DDBJ databases">
        <authorList>
            <person name="Scholes J."/>
        </authorList>
    </citation>
    <scope>NUCLEOTIDE SEQUENCE</scope>
</reference>
<evidence type="ECO:0000313" key="3">
    <source>
        <dbReference type="Proteomes" id="UP001153555"/>
    </source>
</evidence>